<dbReference type="Proteomes" id="UP001530293">
    <property type="component" value="Unassembled WGS sequence"/>
</dbReference>
<accession>A0ABD3MNK7</accession>
<dbReference type="AlphaFoldDB" id="A0ABD3MNK7"/>
<comment type="caution">
    <text evidence="3">The sequence shown here is derived from an EMBL/GenBank/DDBJ whole genome shotgun (WGS) entry which is preliminary data.</text>
</comment>
<evidence type="ECO:0000313" key="3">
    <source>
        <dbReference type="EMBL" id="KAL3764426.1"/>
    </source>
</evidence>
<name>A0ABD3MNK7_9STRA</name>
<feature type="chain" id="PRO_5044763840" evidence="2">
    <location>
        <begin position="30"/>
        <end position="423"/>
    </location>
</feature>
<protein>
    <submittedName>
        <fullName evidence="3">Uncharacterized protein</fullName>
    </submittedName>
</protein>
<keyword evidence="2" id="KW-0732">Signal</keyword>
<evidence type="ECO:0000256" key="2">
    <source>
        <dbReference type="SAM" id="SignalP"/>
    </source>
</evidence>
<dbReference type="EMBL" id="JALLBG020000105">
    <property type="protein sequence ID" value="KAL3764426.1"/>
    <property type="molecule type" value="Genomic_DNA"/>
</dbReference>
<sequence length="423" mass="49060">MNMTMRTMIAVMAVMLITQFKYYSVIVQAMTETHRMEEYKKRGYKWPLEGVIPNTPGWNRIMNRRFEQMERVQDETKKYNGWLSLMTSAILTTNYTENGWGLTRAPEHITKRLQERLYNSIEVSKMEVTSCDNDNDDTEQKECVVTGEKEVVQLIVDDMNARQEHFVEVIEAEEHARPIMIPNDDENQQILEEMKPMFEWWSGLDLEGSIAYGIRAYRNDSNLLMHADKPNTHVISGIYHVGRSDDAEPWPIVIEDFQGNTNQVYLEPGDVLFYESSKCFHGRPQTFVGSYYASLFMHYRPVGYEMDNNEIHYAVPEHWHAVYPLKEGLDELVMVGTSFKEPGCKNLLCSIDESHDESRHLVNWYGPAPTGQIVTTGWDSKTMTPPKAWKEEQYDGGKRDASDARRVLYNDNNNMNGDVTDEL</sequence>
<gene>
    <name evidence="3" type="ORF">ACHAWU_004932</name>
</gene>
<evidence type="ECO:0000256" key="1">
    <source>
        <dbReference type="SAM" id="MobiDB-lite"/>
    </source>
</evidence>
<evidence type="ECO:0000313" key="4">
    <source>
        <dbReference type="Proteomes" id="UP001530293"/>
    </source>
</evidence>
<organism evidence="3 4">
    <name type="scientific">Discostella pseudostelligera</name>
    <dbReference type="NCBI Taxonomy" id="259834"/>
    <lineage>
        <taxon>Eukaryota</taxon>
        <taxon>Sar</taxon>
        <taxon>Stramenopiles</taxon>
        <taxon>Ochrophyta</taxon>
        <taxon>Bacillariophyta</taxon>
        <taxon>Coscinodiscophyceae</taxon>
        <taxon>Thalassiosirophycidae</taxon>
        <taxon>Stephanodiscales</taxon>
        <taxon>Stephanodiscaceae</taxon>
        <taxon>Discostella</taxon>
    </lineage>
</organism>
<feature type="compositionally biased region" description="Basic and acidic residues" evidence="1">
    <location>
        <begin position="388"/>
        <end position="408"/>
    </location>
</feature>
<feature type="region of interest" description="Disordered" evidence="1">
    <location>
        <begin position="381"/>
        <end position="423"/>
    </location>
</feature>
<keyword evidence="4" id="KW-1185">Reference proteome</keyword>
<feature type="signal peptide" evidence="2">
    <location>
        <begin position="1"/>
        <end position="29"/>
    </location>
</feature>
<proteinExistence type="predicted"/>
<reference evidence="3 4" key="1">
    <citation type="submission" date="2024-10" db="EMBL/GenBank/DDBJ databases">
        <title>Updated reference genomes for cyclostephanoid diatoms.</title>
        <authorList>
            <person name="Roberts W.R."/>
            <person name="Alverson A.J."/>
        </authorList>
    </citation>
    <scope>NUCLEOTIDE SEQUENCE [LARGE SCALE GENOMIC DNA]</scope>
    <source>
        <strain evidence="3 4">AJA232-27</strain>
    </source>
</reference>